<dbReference type="EMBL" id="HBFQ01033604">
    <property type="protein sequence ID" value="CAD8849323.1"/>
    <property type="molecule type" value="Transcribed_RNA"/>
</dbReference>
<organism evidence="1">
    <name type="scientific">Noctiluca scintillans</name>
    <name type="common">Sea sparkle</name>
    <name type="synonym">Red tide dinoflagellate</name>
    <dbReference type="NCBI Taxonomy" id="2966"/>
    <lineage>
        <taxon>Eukaryota</taxon>
        <taxon>Sar</taxon>
        <taxon>Alveolata</taxon>
        <taxon>Dinophyceae</taxon>
        <taxon>Noctilucales</taxon>
        <taxon>Noctilucaceae</taxon>
        <taxon>Noctiluca</taxon>
    </lineage>
</organism>
<protein>
    <submittedName>
        <fullName evidence="1">Uncharacterized protein</fullName>
    </submittedName>
</protein>
<reference evidence="1" key="1">
    <citation type="submission" date="2021-01" db="EMBL/GenBank/DDBJ databases">
        <authorList>
            <person name="Corre E."/>
            <person name="Pelletier E."/>
            <person name="Niang G."/>
            <person name="Scheremetjew M."/>
            <person name="Finn R."/>
            <person name="Kale V."/>
            <person name="Holt S."/>
            <person name="Cochrane G."/>
            <person name="Meng A."/>
            <person name="Brown T."/>
            <person name="Cohen L."/>
        </authorList>
    </citation>
    <scope>NUCLEOTIDE SEQUENCE</scope>
</reference>
<evidence type="ECO:0000313" key="1">
    <source>
        <dbReference type="EMBL" id="CAD8849323.1"/>
    </source>
</evidence>
<name>A0A7S1F8J6_NOCSC</name>
<proteinExistence type="predicted"/>
<accession>A0A7S1F8J6</accession>
<sequence>MRAAALARHAASVLPLTGRTGSALPVNVARCAPQWRGLAAASSGPDAPQTEDGSRFAQPRWPAGWHDHLQYHLFFEDIFVQARVFLTPSLEEHSLWIFDHAEGKVSELVNCSERMTHGDADHLDLRGPSLHIVDEAGKGSITKFSGSEVELQVDFQNKHIFSWLPAGQGTDAVFHRPDLEVQLKYKGQIRVGRGYSKRYFGHYGPHWGYRFIQSSWLGGEKFLWTACATFRLGDGEAKYNYFKLLDGTTGELVQANSEDTYQHDSVAYAHVGGERYVATVTPLGEWMHDFKAGETNSRMQLRYCRIELTHSSNKPLVGYALNERCFGVLG</sequence>
<gene>
    <name evidence="1" type="ORF">NSCI0253_LOCUS23673</name>
</gene>
<dbReference type="AlphaFoldDB" id="A0A7S1F8J6"/>